<comment type="caution">
    <text evidence="6">The sequence shown here is derived from an EMBL/GenBank/DDBJ whole genome shotgun (WGS) entry which is preliminary data.</text>
</comment>
<gene>
    <name evidence="6" type="ORF">GCM10010468_03070</name>
</gene>
<dbReference type="PANTHER" id="PTHR30055:SF234">
    <property type="entry name" value="HTH-TYPE TRANSCRIPTIONAL REGULATOR BETI"/>
    <property type="match status" value="1"/>
</dbReference>
<proteinExistence type="predicted"/>
<dbReference type="EMBL" id="BAAAUV010000001">
    <property type="protein sequence ID" value="GAA3193657.1"/>
    <property type="molecule type" value="Genomic_DNA"/>
</dbReference>
<dbReference type="InterPro" id="IPR041642">
    <property type="entry name" value="KstR_C"/>
</dbReference>
<dbReference type="SUPFAM" id="SSF46689">
    <property type="entry name" value="Homeodomain-like"/>
    <property type="match status" value="1"/>
</dbReference>
<evidence type="ECO:0000256" key="2">
    <source>
        <dbReference type="ARBA" id="ARBA00023125"/>
    </source>
</evidence>
<feature type="DNA-binding region" description="H-T-H motif" evidence="4">
    <location>
        <begin position="15"/>
        <end position="34"/>
    </location>
</feature>
<feature type="domain" description="HTH tetR-type" evidence="5">
    <location>
        <begin position="1"/>
        <end position="52"/>
    </location>
</feature>
<accession>A0ABP6PZI1</accession>
<organism evidence="6 7">
    <name type="scientific">Actinocorallia longicatena</name>
    <dbReference type="NCBI Taxonomy" id="111803"/>
    <lineage>
        <taxon>Bacteria</taxon>
        <taxon>Bacillati</taxon>
        <taxon>Actinomycetota</taxon>
        <taxon>Actinomycetes</taxon>
        <taxon>Streptosporangiales</taxon>
        <taxon>Thermomonosporaceae</taxon>
        <taxon>Actinocorallia</taxon>
    </lineage>
</organism>
<dbReference type="Pfam" id="PF17925">
    <property type="entry name" value="TetR_C_20"/>
    <property type="match status" value="1"/>
</dbReference>
<evidence type="ECO:0000313" key="6">
    <source>
        <dbReference type="EMBL" id="GAA3193657.1"/>
    </source>
</evidence>
<reference evidence="7" key="1">
    <citation type="journal article" date="2019" name="Int. J. Syst. Evol. Microbiol.">
        <title>The Global Catalogue of Microorganisms (GCM) 10K type strain sequencing project: providing services to taxonomists for standard genome sequencing and annotation.</title>
        <authorList>
            <consortium name="The Broad Institute Genomics Platform"/>
            <consortium name="The Broad Institute Genome Sequencing Center for Infectious Disease"/>
            <person name="Wu L."/>
            <person name="Ma J."/>
        </authorList>
    </citation>
    <scope>NUCLEOTIDE SEQUENCE [LARGE SCALE GENOMIC DNA]</scope>
    <source>
        <strain evidence="7">JCM 9377</strain>
    </source>
</reference>
<keyword evidence="1" id="KW-0805">Transcription regulation</keyword>
<protein>
    <submittedName>
        <fullName evidence="6">TetR/AcrR family transcriptional regulator</fullName>
    </submittedName>
</protein>
<keyword evidence="7" id="KW-1185">Reference proteome</keyword>
<keyword evidence="3" id="KW-0804">Transcription</keyword>
<dbReference type="InterPro" id="IPR050109">
    <property type="entry name" value="HTH-type_TetR-like_transc_reg"/>
</dbReference>
<dbReference type="Proteomes" id="UP001501237">
    <property type="component" value="Unassembled WGS sequence"/>
</dbReference>
<dbReference type="Gene3D" id="1.10.357.10">
    <property type="entry name" value="Tetracycline Repressor, domain 2"/>
    <property type="match status" value="1"/>
</dbReference>
<evidence type="ECO:0000256" key="1">
    <source>
        <dbReference type="ARBA" id="ARBA00023015"/>
    </source>
</evidence>
<keyword evidence="2 4" id="KW-0238">DNA-binding</keyword>
<dbReference type="PROSITE" id="PS50977">
    <property type="entry name" value="HTH_TETR_2"/>
    <property type="match status" value="1"/>
</dbReference>
<name>A0ABP6PZI1_9ACTN</name>
<sequence>MVIELLVSGGTDAVHLREVARRARVSLATIYKHFPARDDLIVTALERWMAANTYTDLAPPAPGEPLRDGLMRVFRYVFEPWERHPRMLEAFHRARTGPGGHRLDRQGMAAIEPVARAVLEGADPDYAGDIDIVLTHMAYALIGRFADGALEATAILPMLERVVFRLTADNAPDASAAVARRTGGEPV</sequence>
<dbReference type="InterPro" id="IPR009057">
    <property type="entry name" value="Homeodomain-like_sf"/>
</dbReference>
<evidence type="ECO:0000256" key="3">
    <source>
        <dbReference type="ARBA" id="ARBA00023163"/>
    </source>
</evidence>
<evidence type="ECO:0000259" key="5">
    <source>
        <dbReference type="PROSITE" id="PS50977"/>
    </source>
</evidence>
<dbReference type="PANTHER" id="PTHR30055">
    <property type="entry name" value="HTH-TYPE TRANSCRIPTIONAL REGULATOR RUTR"/>
    <property type="match status" value="1"/>
</dbReference>
<evidence type="ECO:0000313" key="7">
    <source>
        <dbReference type="Proteomes" id="UP001501237"/>
    </source>
</evidence>
<dbReference type="Pfam" id="PF00440">
    <property type="entry name" value="TetR_N"/>
    <property type="match status" value="1"/>
</dbReference>
<dbReference type="InterPro" id="IPR001647">
    <property type="entry name" value="HTH_TetR"/>
</dbReference>
<evidence type="ECO:0000256" key="4">
    <source>
        <dbReference type="PROSITE-ProRule" id="PRU00335"/>
    </source>
</evidence>